<feature type="domain" description="NFACT RNA-binding" evidence="6">
    <location>
        <begin position="460"/>
        <end position="551"/>
    </location>
</feature>
<name>A0ABT1EI69_9FIRM</name>
<evidence type="ECO:0000256" key="5">
    <source>
        <dbReference type="HAMAP-Rule" id="MF_00844"/>
    </source>
</evidence>
<comment type="similarity">
    <text evidence="5">Belongs to the NEMF family.</text>
</comment>
<dbReference type="Gene3D" id="2.30.310.10">
    <property type="entry name" value="ibrinogen binding protein from staphylococcus aureus domain"/>
    <property type="match status" value="1"/>
</dbReference>
<dbReference type="InterPro" id="IPR043682">
    <property type="entry name" value="RqcH_bacterial"/>
</dbReference>
<dbReference type="Proteomes" id="UP001523565">
    <property type="component" value="Unassembled WGS sequence"/>
</dbReference>
<keyword evidence="1 5" id="KW-0820">tRNA-binding</keyword>
<dbReference type="Pfam" id="PF05833">
    <property type="entry name" value="NFACT_N"/>
    <property type="match status" value="1"/>
</dbReference>
<dbReference type="PANTHER" id="PTHR15239">
    <property type="entry name" value="NUCLEAR EXPORT MEDIATOR FACTOR NEMF"/>
    <property type="match status" value="1"/>
</dbReference>
<dbReference type="PANTHER" id="PTHR15239:SF6">
    <property type="entry name" value="RIBOSOME QUALITY CONTROL COMPLEX SUBUNIT NEMF"/>
    <property type="match status" value="1"/>
</dbReference>
<comment type="function">
    <text evidence="5">Key component of the ribosome quality control system (RQC), a ribosome-associated complex that mediates the extraction of incompletely synthesized nascent chains from stalled ribosomes and their subsequent degradation. RqcH recruits Ala-charged tRNA, and with RqcP directs the elongation of stalled nascent chains on 50S ribosomal subunits, leading to non-templated C-terminal alanine extensions (Ala tail). The Ala tail promotes nascent chain degradation. May add between 1 and at least 8 Ala residues. Binds to stalled 50S ribosomal subunits.</text>
</comment>
<evidence type="ECO:0000256" key="1">
    <source>
        <dbReference type="ARBA" id="ARBA00022555"/>
    </source>
</evidence>
<evidence type="ECO:0000313" key="7">
    <source>
        <dbReference type="EMBL" id="MCP1109381.1"/>
    </source>
</evidence>
<accession>A0ABT1EI69</accession>
<organism evidence="7 8">
    <name type="scientific">Ohessyouella blattaphilus</name>
    <dbReference type="NCBI Taxonomy" id="2949333"/>
    <lineage>
        <taxon>Bacteria</taxon>
        <taxon>Bacillati</taxon>
        <taxon>Bacillota</taxon>
        <taxon>Clostridia</taxon>
        <taxon>Lachnospirales</taxon>
        <taxon>Lachnospiraceae</taxon>
        <taxon>Ohessyouella</taxon>
    </lineage>
</organism>
<evidence type="ECO:0000259" key="6">
    <source>
        <dbReference type="Pfam" id="PF05670"/>
    </source>
</evidence>
<dbReference type="InterPro" id="IPR051608">
    <property type="entry name" value="RQC_Subunit_NEMF"/>
</dbReference>
<keyword evidence="2 5" id="KW-0699">rRNA-binding</keyword>
<evidence type="ECO:0000256" key="4">
    <source>
        <dbReference type="ARBA" id="ARBA00022917"/>
    </source>
</evidence>
<dbReference type="Gene3D" id="1.10.8.50">
    <property type="match status" value="1"/>
</dbReference>
<sequence>MALDGIAVAAMVAELNAALEGGRINKIAQPEKDELLINIKTKTGANRLLISASPSLPLIFTEVENKKSPMTAPGFCMLLRKHIGSGRLLKVTQPGLERVIYFHIEHYDDLGDLKEKRLVVELMGKHSNIIFIDENDMILDSIRHVSGNVSSVREVLPGRTYFIPQLGGVVDPLTMDFPSFQAALTQKGLDLKTALFKNFMGISPVVAEELCFLSGFDSRISIGDLDADQLFHVFNQFTLFLEDVKNHNFSPRIYYEEDAPFDFAALELKHLQSMTFVPYESIFTLLFDYYQKKNARTRIKQKSVDLRHVINTNLERNVKKYKLQLRQLEDTKDRDKYKQYGELINAYGYELKEGDKSLTALNYYTGEEVTIKLDETLSASENAQKYFAKYNKKKRTFEALEALIKETKSEVDYLQSLSTALDIATGEEDLLQLKEELQNGGYIKKRQGKKKEKYKNEPLHYLSSDGYHIYVGKNNLQNDYLTFSFATGGDWWFHAKEAPGSHVIVKANGEEMPDATFEEAGRLAAYYSSKRGADKVEIDYSLKKNIKKPAGGKPGFVIYHTNYSLIIDSDISQIKRLEDA</sequence>
<dbReference type="SUPFAM" id="SSF46946">
    <property type="entry name" value="S13-like H2TH domain"/>
    <property type="match status" value="1"/>
</dbReference>
<keyword evidence="4 5" id="KW-0648">Protein biosynthesis</keyword>
<keyword evidence="3 5" id="KW-0694">RNA-binding</keyword>
<dbReference type="Pfam" id="PF05670">
    <property type="entry name" value="NFACT-R_1"/>
    <property type="match status" value="1"/>
</dbReference>
<dbReference type="EMBL" id="JAMZFV010000003">
    <property type="protein sequence ID" value="MCP1109381.1"/>
    <property type="molecule type" value="Genomic_DNA"/>
</dbReference>
<evidence type="ECO:0000256" key="2">
    <source>
        <dbReference type="ARBA" id="ARBA00022730"/>
    </source>
</evidence>
<reference evidence="7 8" key="1">
    <citation type="journal article" date="2022" name="Genome Biol. Evol.">
        <title>Host diet, physiology and behaviors set the stage for Lachnospiraceae cladogenesis.</title>
        <authorList>
            <person name="Vera-Ponce De Leon A."/>
            <person name="Schneider M."/>
            <person name="Jahnes B.C."/>
            <person name="Sadowski V."/>
            <person name="Camuy-Velez L.A."/>
            <person name="Duan J."/>
            <person name="Sabree Z.L."/>
        </authorList>
    </citation>
    <scope>NUCLEOTIDE SEQUENCE [LARGE SCALE GENOMIC DNA]</scope>
    <source>
        <strain evidence="7 8">PAL227</strain>
    </source>
</reference>
<evidence type="ECO:0000256" key="3">
    <source>
        <dbReference type="ARBA" id="ARBA00022884"/>
    </source>
</evidence>
<gene>
    <name evidence="5" type="primary">rqcH</name>
    <name evidence="7" type="ORF">NK118_03845</name>
</gene>
<dbReference type="RefSeq" id="WP_262068290.1">
    <property type="nucleotide sequence ID" value="NZ_JAMXOC010000003.1"/>
</dbReference>
<keyword evidence="8" id="KW-1185">Reference proteome</keyword>
<comment type="caution">
    <text evidence="7">The sequence shown here is derived from an EMBL/GenBank/DDBJ whole genome shotgun (WGS) entry which is preliminary data.</text>
</comment>
<comment type="subunit">
    <text evidence="5">Associates with stalled 50S ribosomal subunits. Binds to RqcP.</text>
</comment>
<dbReference type="InterPro" id="IPR010979">
    <property type="entry name" value="Ribosomal_uS13-like_H2TH"/>
</dbReference>
<dbReference type="HAMAP" id="MF_00844_B">
    <property type="entry name" value="RqcH_B"/>
    <property type="match status" value="1"/>
</dbReference>
<protein>
    <recommendedName>
        <fullName evidence="5">Rqc2 homolog RqcH</fullName>
        <shortName evidence="5">RqcH</shortName>
    </recommendedName>
</protein>
<proteinExistence type="inferred from homology"/>
<evidence type="ECO:0000313" key="8">
    <source>
        <dbReference type="Proteomes" id="UP001523565"/>
    </source>
</evidence>
<dbReference type="InterPro" id="IPR008532">
    <property type="entry name" value="NFACT_RNA-bd"/>
</dbReference>